<dbReference type="PANTHER" id="PTHR23402:SF1">
    <property type="entry name" value="PYROGLUTAMYL-PEPTIDASE I"/>
    <property type="match status" value="1"/>
</dbReference>
<dbReference type="GO" id="GO:0008234">
    <property type="term" value="F:cysteine-type peptidase activity"/>
    <property type="evidence" value="ECO:0007669"/>
    <property type="project" value="UniProtKB-KW"/>
</dbReference>
<evidence type="ECO:0000256" key="5">
    <source>
        <dbReference type="SAM" id="MobiDB-lite"/>
    </source>
</evidence>
<name>A0AAD3DM58_9CHLO</name>
<dbReference type="Proteomes" id="UP001054857">
    <property type="component" value="Unassembled WGS sequence"/>
</dbReference>
<keyword evidence="2" id="KW-0645">Protease</keyword>
<evidence type="ECO:0008006" key="8">
    <source>
        <dbReference type="Google" id="ProtNLM"/>
    </source>
</evidence>
<feature type="region of interest" description="Disordered" evidence="5">
    <location>
        <begin position="71"/>
        <end position="107"/>
    </location>
</feature>
<accession>A0AAD3DM58</accession>
<feature type="non-terminal residue" evidence="6">
    <location>
        <position position="1"/>
    </location>
</feature>
<proteinExistence type="inferred from homology"/>
<keyword evidence="3" id="KW-0378">Hydrolase</keyword>
<sequence>PMALEASAVTFVVTGFSKFSGVEDNPTERLVEWLQQQVDTGVSAFGPGVEIHSTSILRVAAEDVDSYLSSLPQHFPVPRHSRPQQHPQPLSHQQQAPKPPPCGGQQLALPTHVDIQEANPWPEPVAAPLIPPAHPLQPLPAPLLSTPPAAAADAPAASVRQSPAPTQQPQQPPPPPQNHHNHHRNPHQQEPVVLLQLGVAYNASEYRLESRAYNCATFRVPDERGWQPQQQELDPGLGLGCCVGSNLPLMTLKERLAAAGHPVVVSEDAGRFVCNWTYYRACRLAEERRGWQALFVHVPPFEVFGEQAQRRFLLDVIRGIAEELLTQQQGQLAG</sequence>
<dbReference type="AlphaFoldDB" id="A0AAD3DM58"/>
<evidence type="ECO:0000256" key="1">
    <source>
        <dbReference type="ARBA" id="ARBA00006641"/>
    </source>
</evidence>
<comment type="similarity">
    <text evidence="1">Belongs to the peptidase C15 family.</text>
</comment>
<evidence type="ECO:0000313" key="7">
    <source>
        <dbReference type="Proteomes" id="UP001054857"/>
    </source>
</evidence>
<dbReference type="InterPro" id="IPR036440">
    <property type="entry name" value="Peptidase_C15-like_sf"/>
</dbReference>
<reference evidence="6 7" key="1">
    <citation type="journal article" date="2021" name="Sci. Rep.">
        <title>Genome sequencing of the multicellular alga Astrephomene provides insights into convergent evolution of germ-soma differentiation.</title>
        <authorList>
            <person name="Yamashita S."/>
            <person name="Yamamoto K."/>
            <person name="Matsuzaki R."/>
            <person name="Suzuki S."/>
            <person name="Yamaguchi H."/>
            <person name="Hirooka S."/>
            <person name="Minakuchi Y."/>
            <person name="Miyagishima S."/>
            <person name="Kawachi M."/>
            <person name="Toyoda A."/>
            <person name="Nozaki H."/>
        </authorList>
    </citation>
    <scope>NUCLEOTIDE SEQUENCE [LARGE SCALE GENOMIC DNA]</scope>
    <source>
        <strain evidence="6 7">NIES-4017</strain>
    </source>
</reference>
<dbReference type="GO" id="GO:0006508">
    <property type="term" value="P:proteolysis"/>
    <property type="evidence" value="ECO:0007669"/>
    <property type="project" value="UniProtKB-KW"/>
</dbReference>
<keyword evidence="4" id="KW-0788">Thiol protease</keyword>
<organism evidence="6 7">
    <name type="scientific">Astrephomene gubernaculifera</name>
    <dbReference type="NCBI Taxonomy" id="47775"/>
    <lineage>
        <taxon>Eukaryota</taxon>
        <taxon>Viridiplantae</taxon>
        <taxon>Chlorophyta</taxon>
        <taxon>core chlorophytes</taxon>
        <taxon>Chlorophyceae</taxon>
        <taxon>CS clade</taxon>
        <taxon>Chlamydomonadales</taxon>
        <taxon>Astrephomenaceae</taxon>
        <taxon>Astrephomene</taxon>
    </lineage>
</organism>
<dbReference type="EMBL" id="BMAR01000007">
    <property type="protein sequence ID" value="GFR44415.1"/>
    <property type="molecule type" value="Genomic_DNA"/>
</dbReference>
<protein>
    <recommendedName>
        <fullName evidence="8">Pyroglutamyl-peptidase 1</fullName>
    </recommendedName>
</protein>
<evidence type="ECO:0000256" key="3">
    <source>
        <dbReference type="ARBA" id="ARBA00022801"/>
    </source>
</evidence>
<dbReference type="SUPFAM" id="SSF53182">
    <property type="entry name" value="Pyrrolidone carboxyl peptidase (pyroglutamate aminopeptidase)"/>
    <property type="match status" value="2"/>
</dbReference>
<dbReference type="Gene3D" id="3.40.630.20">
    <property type="entry name" value="Peptidase C15, pyroglutamyl peptidase I-like"/>
    <property type="match status" value="2"/>
</dbReference>
<feature type="region of interest" description="Disordered" evidence="5">
    <location>
        <begin position="138"/>
        <end position="186"/>
    </location>
</feature>
<feature type="compositionally biased region" description="Low complexity" evidence="5">
    <location>
        <begin position="84"/>
        <end position="96"/>
    </location>
</feature>
<keyword evidence="7" id="KW-1185">Reference proteome</keyword>
<dbReference type="Pfam" id="PF01470">
    <property type="entry name" value="Peptidase_C15"/>
    <property type="match status" value="1"/>
</dbReference>
<gene>
    <name evidence="6" type="ORF">Agub_g5648</name>
</gene>
<comment type="caution">
    <text evidence="6">The sequence shown here is derived from an EMBL/GenBank/DDBJ whole genome shotgun (WGS) entry which is preliminary data.</text>
</comment>
<dbReference type="InterPro" id="IPR016125">
    <property type="entry name" value="Peptidase_C15-like"/>
</dbReference>
<feature type="compositionally biased region" description="Low complexity" evidence="5">
    <location>
        <begin position="142"/>
        <end position="157"/>
    </location>
</feature>
<evidence type="ECO:0000313" key="6">
    <source>
        <dbReference type="EMBL" id="GFR44415.1"/>
    </source>
</evidence>
<dbReference type="PANTHER" id="PTHR23402">
    <property type="entry name" value="PROTEASE FAMILY C15 PYROGLUTAMYL-PEPTIDASE I-RELATED"/>
    <property type="match status" value="1"/>
</dbReference>
<evidence type="ECO:0000256" key="4">
    <source>
        <dbReference type="ARBA" id="ARBA00022807"/>
    </source>
</evidence>
<evidence type="ECO:0000256" key="2">
    <source>
        <dbReference type="ARBA" id="ARBA00022670"/>
    </source>
</evidence>